<evidence type="ECO:0000256" key="1">
    <source>
        <dbReference type="ARBA" id="ARBA00022553"/>
    </source>
</evidence>
<dbReference type="Pfam" id="PF20399">
    <property type="entry name" value="PH_20"/>
    <property type="match status" value="1"/>
</dbReference>
<evidence type="ECO:0000259" key="4">
    <source>
        <dbReference type="Pfam" id="PF20400"/>
    </source>
</evidence>
<evidence type="ECO:0000256" key="2">
    <source>
        <dbReference type="SAM" id="MobiDB-lite"/>
    </source>
</evidence>
<dbReference type="PANTHER" id="PTHR31941:SF1">
    <property type="entry name" value="CYTOSKELETAL SIGNALING PROTEIN SLM1"/>
    <property type="match status" value="1"/>
</dbReference>
<evidence type="ECO:0008006" key="7">
    <source>
        <dbReference type="Google" id="ProtNLM"/>
    </source>
</evidence>
<gene>
    <name evidence="5" type="ORF">GSTUAT00006875001</name>
</gene>
<feature type="compositionally biased region" description="Low complexity" evidence="2">
    <location>
        <begin position="466"/>
        <end position="482"/>
    </location>
</feature>
<organism evidence="5 6">
    <name type="scientific">Tuber aestivum</name>
    <name type="common">summer truffle</name>
    <dbReference type="NCBI Taxonomy" id="59557"/>
    <lineage>
        <taxon>Eukaryota</taxon>
        <taxon>Fungi</taxon>
        <taxon>Dikarya</taxon>
        <taxon>Ascomycota</taxon>
        <taxon>Pezizomycotina</taxon>
        <taxon>Pezizomycetes</taxon>
        <taxon>Pezizales</taxon>
        <taxon>Tuberaceae</taxon>
        <taxon>Tuber</taxon>
    </lineage>
</organism>
<keyword evidence="6" id="KW-1185">Reference proteome</keyword>
<feature type="domain" description="SLM1/RGC1-like BAR-like" evidence="4">
    <location>
        <begin position="95"/>
        <end position="300"/>
    </location>
</feature>
<protein>
    <recommendedName>
        <fullName evidence="7">PH domain-containing protein</fullName>
    </recommendedName>
</protein>
<dbReference type="PANTHER" id="PTHR31941">
    <property type="entry name" value="CYTOSKELETAL SIGNALING PROTEIN SLM1"/>
    <property type="match status" value="1"/>
</dbReference>
<reference evidence="5" key="1">
    <citation type="submission" date="2015-10" db="EMBL/GenBank/DDBJ databases">
        <authorList>
            <person name="Regsiter A."/>
            <person name="william w."/>
        </authorList>
    </citation>
    <scope>NUCLEOTIDE SEQUENCE</scope>
    <source>
        <strain evidence="5">Montdore</strain>
    </source>
</reference>
<feature type="region of interest" description="Disordered" evidence="2">
    <location>
        <begin position="459"/>
        <end position="482"/>
    </location>
</feature>
<dbReference type="InterPro" id="IPR027267">
    <property type="entry name" value="AH/BAR_dom_sf"/>
</dbReference>
<dbReference type="InterPro" id="IPR011993">
    <property type="entry name" value="PH-like_dom_sf"/>
</dbReference>
<dbReference type="EMBL" id="LN891100">
    <property type="protein sequence ID" value="CUS09048.1"/>
    <property type="molecule type" value="Genomic_DNA"/>
</dbReference>
<dbReference type="Gene3D" id="2.30.29.30">
    <property type="entry name" value="Pleckstrin-homology domain (PH domain)/Phosphotyrosine-binding domain (PTB)"/>
    <property type="match status" value="1"/>
</dbReference>
<dbReference type="SUPFAM" id="SSF50729">
    <property type="entry name" value="PH domain-like"/>
    <property type="match status" value="1"/>
</dbReference>
<evidence type="ECO:0000259" key="3">
    <source>
        <dbReference type="Pfam" id="PF20399"/>
    </source>
</evidence>
<feature type="domain" description="SLM1/RGC1-like PH" evidence="3">
    <location>
        <begin position="320"/>
        <end position="414"/>
    </location>
</feature>
<accession>A0A292PR02</accession>
<dbReference type="Pfam" id="PF20400">
    <property type="entry name" value="BAR_4"/>
    <property type="match status" value="1"/>
</dbReference>
<keyword evidence="1" id="KW-0597">Phosphoprotein</keyword>
<name>A0A292PR02_9PEZI</name>
<evidence type="ECO:0000313" key="5">
    <source>
        <dbReference type="EMBL" id="CUS09048.1"/>
    </source>
</evidence>
<evidence type="ECO:0000313" key="6">
    <source>
        <dbReference type="Proteomes" id="UP001412239"/>
    </source>
</evidence>
<dbReference type="InterPro" id="IPR046868">
    <property type="entry name" value="BAR_4"/>
</dbReference>
<proteinExistence type="predicted"/>
<dbReference type="InterPro" id="IPR046869">
    <property type="entry name" value="SLM1/RGC1-like_PH"/>
</dbReference>
<dbReference type="AlphaFoldDB" id="A0A292PR02"/>
<dbReference type="Proteomes" id="UP001412239">
    <property type="component" value="Unassembled WGS sequence"/>
</dbReference>
<sequence length="523" mass="56539">MAAALPQKEEGHPALRHDNTIDSMASEEAIPVEKGDVAGLLVERLRAWKHAVGYIEAYVSHTEAAHKAMAKEYEKVLKSVSEPLREGHHFAQDVGGVASFFENVRTNTQGITQSHHETERALKTHVLPILQRLHTEVKDRAKHIHSASEKSSKSVGKARNQTQNHIELLGQHASGFDSMGSGQSTAPGGLAHISIPGTHSHGNGGKLKPDVDPYILQRGVLHRLHKQVIEENNHRQDLLGVQNQMQQFEAHIVQTIQQALGCFYEHVGAQADRQKALYGDIIAAGQKLPPDFEWKGFATRYANLLIDPSAPARSIESIQFPNQGHQSTKALIEGTLSRKGTVMRSYSAAYYVVTPCKYLHEFKDNDARPLLHHLRNAPTNYSKDPSPEMSLYLPDCTVGALSKPPNAKFIVSGKDAGSTMKALSSKHDYAFKASTYEDVSSTTAARWHQIISTCAGLTTNESPLQSPVSPTGSSAAPGAATPLSYSRTGIQELGVTSVGTNGAQAGNGVSGVPIVGAGDVKRP</sequence>
<dbReference type="Gene3D" id="1.20.1270.60">
    <property type="entry name" value="Arfaptin homology (AH) domain/BAR domain"/>
    <property type="match status" value="1"/>
</dbReference>